<sequence length="190" mass="21201">MKKILLISVLATSNVYANSTYETTLDAIQATCPSCERSLRLVSESLNKKCGFPLTPENLQYIGRGHPMYAFSIALSALSGDKESLNTVYQAIEKTASCWNADQWIADTKEVLETEKLTDTDYQEPLSVSQFKSVMDRLEIEMAENPNSDLAGLYKEGFELVQSYSISVAKNINTSDIELKMTDFLNKISL</sequence>
<dbReference type="EMBL" id="RDPI01000016">
    <property type="protein sequence ID" value="MBF4374145.1"/>
    <property type="molecule type" value="Genomic_DNA"/>
</dbReference>
<dbReference type="Proteomes" id="UP000726136">
    <property type="component" value="Unassembled WGS sequence"/>
</dbReference>
<protein>
    <recommendedName>
        <fullName evidence="4">Lipoprotein</fullName>
    </recommendedName>
</protein>
<proteinExistence type="predicted"/>
<evidence type="ECO:0000256" key="1">
    <source>
        <dbReference type="SAM" id="SignalP"/>
    </source>
</evidence>
<gene>
    <name evidence="2" type="ORF">EAY46_13805</name>
</gene>
<evidence type="ECO:0008006" key="4">
    <source>
        <dbReference type="Google" id="ProtNLM"/>
    </source>
</evidence>
<comment type="caution">
    <text evidence="2">The sequence shown here is derived from an EMBL/GenBank/DDBJ whole genome shotgun (WGS) entry which is preliminary data.</text>
</comment>
<name>A0ABR9Z6Q5_VIBAN</name>
<evidence type="ECO:0000313" key="2">
    <source>
        <dbReference type="EMBL" id="MBF4374145.1"/>
    </source>
</evidence>
<evidence type="ECO:0000313" key="3">
    <source>
        <dbReference type="Proteomes" id="UP000726136"/>
    </source>
</evidence>
<keyword evidence="3" id="KW-1185">Reference proteome</keyword>
<organism evidence="2 3">
    <name type="scientific">Vibrio anguillarum</name>
    <name type="common">Listonella anguillarum</name>
    <dbReference type="NCBI Taxonomy" id="55601"/>
    <lineage>
        <taxon>Bacteria</taxon>
        <taxon>Pseudomonadati</taxon>
        <taxon>Pseudomonadota</taxon>
        <taxon>Gammaproteobacteria</taxon>
        <taxon>Vibrionales</taxon>
        <taxon>Vibrionaceae</taxon>
        <taxon>Vibrio</taxon>
    </lineage>
</organism>
<feature type="chain" id="PRO_5045558210" description="Lipoprotein" evidence="1">
    <location>
        <begin position="18"/>
        <end position="190"/>
    </location>
</feature>
<feature type="signal peptide" evidence="1">
    <location>
        <begin position="1"/>
        <end position="17"/>
    </location>
</feature>
<accession>A0ABR9Z6Q5</accession>
<reference evidence="2 3" key="1">
    <citation type="journal article" date="2021" name="PeerJ">
        <title>Analysis of 44 Vibrio anguillarum genomes reveals high genetic diversity.</title>
        <authorList>
            <person name="Hansen M.J."/>
            <person name="Dalsgaard I."/>
        </authorList>
    </citation>
    <scope>NUCLEOTIDE SEQUENCE [LARGE SCALE GENOMIC DNA]</scope>
    <source>
        <strain evidence="2 3">040915-1/1B</strain>
    </source>
</reference>
<dbReference type="RefSeq" id="WP_194663750.1">
    <property type="nucleotide sequence ID" value="NZ_RDPI01000016.1"/>
</dbReference>
<keyword evidence="1" id="KW-0732">Signal</keyword>